<evidence type="ECO:0000256" key="4">
    <source>
        <dbReference type="ARBA" id="ARBA00022692"/>
    </source>
</evidence>
<dbReference type="GO" id="GO:0015293">
    <property type="term" value="F:symporter activity"/>
    <property type="evidence" value="ECO:0007669"/>
    <property type="project" value="TreeGrafter"/>
</dbReference>
<dbReference type="Pfam" id="PF07662">
    <property type="entry name" value="Nucleos_tra2_C"/>
    <property type="match status" value="1"/>
</dbReference>
<evidence type="ECO:0000256" key="5">
    <source>
        <dbReference type="ARBA" id="ARBA00022989"/>
    </source>
</evidence>
<feature type="transmembrane region" description="Helical" evidence="7">
    <location>
        <begin position="365"/>
        <end position="387"/>
    </location>
</feature>
<dbReference type="EMBL" id="AZEY01000053">
    <property type="protein sequence ID" value="KRL65917.1"/>
    <property type="molecule type" value="Genomic_DNA"/>
</dbReference>
<feature type="transmembrane region" description="Helical" evidence="7">
    <location>
        <begin position="27"/>
        <end position="47"/>
    </location>
</feature>
<feature type="transmembrane region" description="Helical" evidence="7">
    <location>
        <begin position="300"/>
        <end position="318"/>
    </location>
</feature>
<feature type="transmembrane region" description="Helical" evidence="7">
    <location>
        <begin position="173"/>
        <end position="192"/>
    </location>
</feature>
<accession>A0A0R1S9T8</accession>
<evidence type="ECO:0000259" key="8">
    <source>
        <dbReference type="Pfam" id="PF01773"/>
    </source>
</evidence>
<organism evidence="10 11">
    <name type="scientific">Lentilactobacillus diolivorans DSM 14421</name>
    <dbReference type="NCBI Taxonomy" id="1423739"/>
    <lineage>
        <taxon>Bacteria</taxon>
        <taxon>Bacillati</taxon>
        <taxon>Bacillota</taxon>
        <taxon>Bacilli</taxon>
        <taxon>Lactobacillales</taxon>
        <taxon>Lactobacillaceae</taxon>
        <taxon>Lentilactobacillus</taxon>
    </lineage>
</organism>
<dbReference type="InterPro" id="IPR011657">
    <property type="entry name" value="CNT_C_dom"/>
</dbReference>
<evidence type="ECO:0000313" key="10">
    <source>
        <dbReference type="EMBL" id="KRL65917.1"/>
    </source>
</evidence>
<feature type="domain" description="Concentrative nucleoside transporter N-terminal" evidence="8">
    <location>
        <begin position="8"/>
        <end position="79"/>
    </location>
</feature>
<evidence type="ECO:0000313" key="11">
    <source>
        <dbReference type="Proteomes" id="UP000052013"/>
    </source>
</evidence>
<sequence length="422" mass="45755">MYLAINILGIVVYLAIALLFSKSRKDINWRSVAVVLVLNLLIAFVLTEFKWGRDAVKAAADGFNWLVQVAYTGINFALPNWVTPQFGGTAKTMNFVTSALLPILMIVPLFDTLTYIGVLPWIIKWVGRGLSFVTGAPKFESFFAVEMMFLGNTEALAVSSLQLKQMSAKRNLTLALMSMSCVTASIIGAYTQMVPGQFVLTAIPLNVLNALIITSILNPVKVAPEEDTIAKMGGSSSSQAAIEAGDVQADGKREPYFSFLGDSILGAGRLILIIAANVIAFVALAALIDKILALFNPWLSLEHILGIIMFPFAWLMGLDVNQAFQFAQFMGMKLVTNEFVVMGKIAGTINNLAIFPHHYQAQLTVFITSFANFSTTGMIIGAFKGLVDKEKNDLISKNVGTMLLSGILVSLMSAGIVGLFVW</sequence>
<dbReference type="InterPro" id="IPR008276">
    <property type="entry name" value="C_nuclsd_transpt"/>
</dbReference>
<evidence type="ECO:0000256" key="2">
    <source>
        <dbReference type="ARBA" id="ARBA00009033"/>
    </source>
</evidence>
<evidence type="ECO:0000256" key="3">
    <source>
        <dbReference type="ARBA" id="ARBA00022475"/>
    </source>
</evidence>
<evidence type="ECO:0000256" key="6">
    <source>
        <dbReference type="ARBA" id="ARBA00023136"/>
    </source>
</evidence>
<dbReference type="PANTHER" id="PTHR10590:SF19">
    <property type="entry name" value="PURINE NUCLEOSIDE TRANSPORT PROTEIN NUPG"/>
    <property type="match status" value="1"/>
</dbReference>
<dbReference type="AlphaFoldDB" id="A0A0R1S9T8"/>
<keyword evidence="5 7" id="KW-1133">Transmembrane helix</keyword>
<dbReference type="PANTHER" id="PTHR10590">
    <property type="entry name" value="SODIUM/NUCLEOSIDE COTRANSPORTER"/>
    <property type="match status" value="1"/>
</dbReference>
<evidence type="ECO:0000259" key="9">
    <source>
        <dbReference type="Pfam" id="PF07662"/>
    </source>
</evidence>
<dbReference type="STRING" id="1423739.FC85_GL002969"/>
<reference evidence="10 11" key="1">
    <citation type="journal article" date="2015" name="Genome Announc.">
        <title>Expanding the biotechnology potential of lactobacilli through comparative genomics of 213 strains and associated genera.</title>
        <authorList>
            <person name="Sun Z."/>
            <person name="Harris H.M."/>
            <person name="McCann A."/>
            <person name="Guo C."/>
            <person name="Argimon S."/>
            <person name="Zhang W."/>
            <person name="Yang X."/>
            <person name="Jeffery I.B."/>
            <person name="Cooney J.C."/>
            <person name="Kagawa T.F."/>
            <person name="Liu W."/>
            <person name="Song Y."/>
            <person name="Salvetti E."/>
            <person name="Wrobel A."/>
            <person name="Rasinkangas P."/>
            <person name="Parkhill J."/>
            <person name="Rea M.C."/>
            <person name="O'Sullivan O."/>
            <person name="Ritari J."/>
            <person name="Douillard F.P."/>
            <person name="Paul Ross R."/>
            <person name="Yang R."/>
            <person name="Briner A.E."/>
            <person name="Felis G.E."/>
            <person name="de Vos W.M."/>
            <person name="Barrangou R."/>
            <person name="Klaenhammer T.R."/>
            <person name="Caufield P.W."/>
            <person name="Cui Y."/>
            <person name="Zhang H."/>
            <person name="O'Toole P.W."/>
        </authorList>
    </citation>
    <scope>NUCLEOTIDE SEQUENCE [LARGE SCALE GENOMIC DNA]</scope>
    <source>
        <strain evidence="10 11">DSM 14421</strain>
    </source>
</reference>
<comment type="subcellular location">
    <subcellularLocation>
        <location evidence="1">Cell membrane</location>
        <topology evidence="1">Multi-pass membrane protein</topology>
    </subcellularLocation>
</comment>
<comment type="similarity">
    <text evidence="2">Belongs to the concentrative nucleoside transporter (CNT) (TC 2.A.41) family.</text>
</comment>
<keyword evidence="6 7" id="KW-0472">Membrane</keyword>
<name>A0A0R1S9T8_9LACO</name>
<gene>
    <name evidence="10" type="ORF">FC85_GL002969</name>
</gene>
<feature type="domain" description="Concentrative nucleoside transporter C-terminal" evidence="9">
    <location>
        <begin position="199"/>
        <end position="418"/>
    </location>
</feature>
<dbReference type="GO" id="GO:0005886">
    <property type="term" value="C:plasma membrane"/>
    <property type="evidence" value="ECO:0007669"/>
    <property type="project" value="UniProtKB-SubCell"/>
</dbReference>
<dbReference type="RefSeq" id="WP_057864524.1">
    <property type="nucleotide sequence ID" value="NZ_AZEY01000053.1"/>
</dbReference>
<keyword evidence="4 7" id="KW-0812">Transmembrane</keyword>
<dbReference type="Pfam" id="PF01773">
    <property type="entry name" value="Nucleos_tra2_N"/>
    <property type="match status" value="1"/>
</dbReference>
<evidence type="ECO:0000256" key="1">
    <source>
        <dbReference type="ARBA" id="ARBA00004651"/>
    </source>
</evidence>
<proteinExistence type="inferred from homology"/>
<dbReference type="PATRIC" id="fig|1423739.3.peg.3092"/>
<feature type="transmembrane region" description="Helical" evidence="7">
    <location>
        <begin position="270"/>
        <end position="288"/>
    </location>
</feature>
<evidence type="ECO:0000256" key="7">
    <source>
        <dbReference type="SAM" id="Phobius"/>
    </source>
</evidence>
<feature type="transmembrane region" description="Helical" evidence="7">
    <location>
        <begin position="399"/>
        <end position="421"/>
    </location>
</feature>
<feature type="transmembrane region" description="Helical" evidence="7">
    <location>
        <begin position="5"/>
        <end position="21"/>
    </location>
</feature>
<comment type="caution">
    <text evidence="10">The sequence shown here is derived from an EMBL/GenBank/DDBJ whole genome shotgun (WGS) entry which is preliminary data.</text>
</comment>
<dbReference type="Proteomes" id="UP000052013">
    <property type="component" value="Unassembled WGS sequence"/>
</dbReference>
<keyword evidence="3" id="KW-1003">Cell membrane</keyword>
<dbReference type="GO" id="GO:0005337">
    <property type="term" value="F:nucleoside transmembrane transporter activity"/>
    <property type="evidence" value="ECO:0007669"/>
    <property type="project" value="InterPro"/>
</dbReference>
<feature type="transmembrane region" description="Helical" evidence="7">
    <location>
        <begin position="99"/>
        <end position="122"/>
    </location>
</feature>
<protein>
    <submittedName>
        <fullName evidence="10">Nucleoside transporter, NupC family</fullName>
    </submittedName>
</protein>
<dbReference type="InterPro" id="IPR002668">
    <property type="entry name" value="CNT_N_dom"/>
</dbReference>